<dbReference type="SUPFAM" id="SSF88659">
    <property type="entry name" value="Sigma3 and sigma4 domains of RNA polymerase sigma factors"/>
    <property type="match status" value="1"/>
</dbReference>
<name>A0ABP7CY49_9ACTN</name>
<dbReference type="InterPro" id="IPR013249">
    <property type="entry name" value="RNA_pol_sigma70_r4_t2"/>
</dbReference>
<dbReference type="EMBL" id="BAAAYX010000003">
    <property type="protein sequence ID" value="GAA3698056.1"/>
    <property type="molecule type" value="Genomic_DNA"/>
</dbReference>
<sequence length="177" mass="19878">MALDPRTIEGFRSGDEAAFEAIFREYAGLVYSVARRTIGDATEAEDVLQQVFAAAWQGRGRFQPDRATLSSWLMGIARHKIVDALERRTRRRLVDVQLRQELVGAGELSVDGEPERVIGRLSIDQRLGQLPEAPREVLQLAIVDDLTHTQIAERLQMPLGTVKSHIRRSLRKLQPAA</sequence>
<evidence type="ECO:0000259" key="7">
    <source>
        <dbReference type="Pfam" id="PF04542"/>
    </source>
</evidence>
<protein>
    <recommendedName>
        <fullName evidence="6">RNA polymerase sigma factor</fullName>
    </recommendedName>
</protein>
<dbReference type="Pfam" id="PF08281">
    <property type="entry name" value="Sigma70_r4_2"/>
    <property type="match status" value="1"/>
</dbReference>
<dbReference type="InterPro" id="IPR039425">
    <property type="entry name" value="RNA_pol_sigma-70-like"/>
</dbReference>
<dbReference type="Proteomes" id="UP001500051">
    <property type="component" value="Unassembled WGS sequence"/>
</dbReference>
<dbReference type="InterPro" id="IPR014284">
    <property type="entry name" value="RNA_pol_sigma-70_dom"/>
</dbReference>
<evidence type="ECO:0000256" key="4">
    <source>
        <dbReference type="ARBA" id="ARBA00023125"/>
    </source>
</evidence>
<dbReference type="PANTHER" id="PTHR43133:SF62">
    <property type="entry name" value="RNA POLYMERASE SIGMA FACTOR SIGZ"/>
    <property type="match status" value="1"/>
</dbReference>
<keyword evidence="5 6" id="KW-0804">Transcription</keyword>
<dbReference type="InterPro" id="IPR013325">
    <property type="entry name" value="RNA_pol_sigma_r2"/>
</dbReference>
<evidence type="ECO:0000256" key="6">
    <source>
        <dbReference type="RuleBase" id="RU000716"/>
    </source>
</evidence>
<feature type="domain" description="RNA polymerase sigma-70 region 2" evidence="7">
    <location>
        <begin position="22"/>
        <end position="91"/>
    </location>
</feature>
<dbReference type="NCBIfam" id="TIGR02937">
    <property type="entry name" value="sigma70-ECF"/>
    <property type="match status" value="1"/>
</dbReference>
<dbReference type="InterPro" id="IPR000838">
    <property type="entry name" value="RNA_pol_sigma70_ECF_CS"/>
</dbReference>
<evidence type="ECO:0000256" key="5">
    <source>
        <dbReference type="ARBA" id="ARBA00023163"/>
    </source>
</evidence>
<evidence type="ECO:0000256" key="2">
    <source>
        <dbReference type="ARBA" id="ARBA00023015"/>
    </source>
</evidence>
<dbReference type="InterPro" id="IPR007627">
    <property type="entry name" value="RNA_pol_sigma70_r2"/>
</dbReference>
<dbReference type="Gene3D" id="1.10.1740.10">
    <property type="match status" value="1"/>
</dbReference>
<keyword evidence="10" id="KW-1185">Reference proteome</keyword>
<keyword evidence="3 6" id="KW-0731">Sigma factor</keyword>
<dbReference type="PROSITE" id="PS01063">
    <property type="entry name" value="SIGMA70_ECF"/>
    <property type="match status" value="1"/>
</dbReference>
<comment type="caution">
    <text evidence="9">The sequence shown here is derived from an EMBL/GenBank/DDBJ whole genome shotgun (WGS) entry which is preliminary data.</text>
</comment>
<evidence type="ECO:0000313" key="9">
    <source>
        <dbReference type="EMBL" id="GAA3698056.1"/>
    </source>
</evidence>
<keyword evidence="4 6" id="KW-0238">DNA-binding</keyword>
<dbReference type="SUPFAM" id="SSF88946">
    <property type="entry name" value="Sigma2 domain of RNA polymerase sigma factors"/>
    <property type="match status" value="1"/>
</dbReference>
<dbReference type="PANTHER" id="PTHR43133">
    <property type="entry name" value="RNA POLYMERASE ECF-TYPE SIGMA FACTO"/>
    <property type="match status" value="1"/>
</dbReference>
<proteinExistence type="inferred from homology"/>
<reference evidence="10" key="1">
    <citation type="journal article" date="2019" name="Int. J. Syst. Evol. Microbiol.">
        <title>The Global Catalogue of Microorganisms (GCM) 10K type strain sequencing project: providing services to taxonomists for standard genome sequencing and annotation.</title>
        <authorList>
            <consortium name="The Broad Institute Genomics Platform"/>
            <consortium name="The Broad Institute Genome Sequencing Center for Infectious Disease"/>
            <person name="Wu L."/>
            <person name="Ma J."/>
        </authorList>
    </citation>
    <scope>NUCLEOTIDE SEQUENCE [LARGE SCALE GENOMIC DNA]</scope>
    <source>
        <strain evidence="10">JCM 16548</strain>
    </source>
</reference>
<evidence type="ECO:0000313" key="10">
    <source>
        <dbReference type="Proteomes" id="UP001500051"/>
    </source>
</evidence>
<dbReference type="Pfam" id="PF04542">
    <property type="entry name" value="Sigma70_r2"/>
    <property type="match status" value="1"/>
</dbReference>
<dbReference type="RefSeq" id="WP_344811480.1">
    <property type="nucleotide sequence ID" value="NZ_BAAAYX010000003.1"/>
</dbReference>
<dbReference type="Gene3D" id="1.10.10.10">
    <property type="entry name" value="Winged helix-like DNA-binding domain superfamily/Winged helix DNA-binding domain"/>
    <property type="match status" value="1"/>
</dbReference>
<accession>A0ABP7CY49</accession>
<evidence type="ECO:0000256" key="1">
    <source>
        <dbReference type="ARBA" id="ARBA00010641"/>
    </source>
</evidence>
<dbReference type="InterPro" id="IPR036388">
    <property type="entry name" value="WH-like_DNA-bd_sf"/>
</dbReference>
<organism evidence="9 10">
    <name type="scientific">Microlunatus aurantiacus</name>
    <dbReference type="NCBI Taxonomy" id="446786"/>
    <lineage>
        <taxon>Bacteria</taxon>
        <taxon>Bacillati</taxon>
        <taxon>Actinomycetota</taxon>
        <taxon>Actinomycetes</taxon>
        <taxon>Propionibacteriales</taxon>
        <taxon>Propionibacteriaceae</taxon>
        <taxon>Microlunatus</taxon>
    </lineage>
</organism>
<comment type="similarity">
    <text evidence="1 6">Belongs to the sigma-70 factor family. ECF subfamily.</text>
</comment>
<dbReference type="InterPro" id="IPR013324">
    <property type="entry name" value="RNA_pol_sigma_r3/r4-like"/>
</dbReference>
<feature type="domain" description="RNA polymerase sigma factor 70 region 4 type 2" evidence="8">
    <location>
        <begin position="121"/>
        <end position="173"/>
    </location>
</feature>
<gene>
    <name evidence="9" type="ORF">GCM10022204_12860</name>
</gene>
<evidence type="ECO:0000259" key="8">
    <source>
        <dbReference type="Pfam" id="PF08281"/>
    </source>
</evidence>
<keyword evidence="2 6" id="KW-0805">Transcription regulation</keyword>
<evidence type="ECO:0000256" key="3">
    <source>
        <dbReference type="ARBA" id="ARBA00023082"/>
    </source>
</evidence>